<name>A0A0A9EJX6_ARUDO</name>
<proteinExistence type="predicted"/>
<evidence type="ECO:0000313" key="1">
    <source>
        <dbReference type="EMBL" id="JAD96362.1"/>
    </source>
</evidence>
<dbReference type="InterPro" id="IPR050307">
    <property type="entry name" value="Sterol_Desaturase_Related"/>
</dbReference>
<dbReference type="AlphaFoldDB" id="A0A0A9EJX6"/>
<dbReference type="PANTHER" id="PTHR11863">
    <property type="entry name" value="STEROL DESATURASE"/>
    <property type="match status" value="1"/>
</dbReference>
<sequence>MLFSIATLTPIFMGCGSVLGVVLYIAYIDFMNNMGHCNFELVPKWIFQVFPPLKYLMYTPS</sequence>
<dbReference type="EMBL" id="GBRH01201533">
    <property type="protein sequence ID" value="JAD96362.1"/>
    <property type="molecule type" value="Transcribed_RNA"/>
</dbReference>
<reference evidence="1" key="2">
    <citation type="journal article" date="2015" name="Data Brief">
        <title>Shoot transcriptome of the giant reed, Arundo donax.</title>
        <authorList>
            <person name="Barrero R.A."/>
            <person name="Guerrero F.D."/>
            <person name="Moolhuijzen P."/>
            <person name="Goolsby J.A."/>
            <person name="Tidwell J."/>
            <person name="Bellgard S.E."/>
            <person name="Bellgard M.I."/>
        </authorList>
    </citation>
    <scope>NUCLEOTIDE SEQUENCE</scope>
    <source>
        <tissue evidence="1">Shoot tissue taken approximately 20 cm above the soil surface</tissue>
    </source>
</reference>
<organism evidence="1">
    <name type="scientific">Arundo donax</name>
    <name type="common">Giant reed</name>
    <name type="synonym">Donax arundinaceus</name>
    <dbReference type="NCBI Taxonomy" id="35708"/>
    <lineage>
        <taxon>Eukaryota</taxon>
        <taxon>Viridiplantae</taxon>
        <taxon>Streptophyta</taxon>
        <taxon>Embryophyta</taxon>
        <taxon>Tracheophyta</taxon>
        <taxon>Spermatophyta</taxon>
        <taxon>Magnoliopsida</taxon>
        <taxon>Liliopsida</taxon>
        <taxon>Poales</taxon>
        <taxon>Poaceae</taxon>
        <taxon>PACMAD clade</taxon>
        <taxon>Arundinoideae</taxon>
        <taxon>Arundineae</taxon>
        <taxon>Arundo</taxon>
    </lineage>
</organism>
<protein>
    <submittedName>
        <fullName evidence="1">Uncharacterized protein</fullName>
    </submittedName>
</protein>
<reference evidence="1" key="1">
    <citation type="submission" date="2014-09" db="EMBL/GenBank/DDBJ databases">
        <authorList>
            <person name="Magalhaes I.L.F."/>
            <person name="Oliveira U."/>
            <person name="Santos F.R."/>
            <person name="Vidigal T.H.D.A."/>
            <person name="Brescovit A.D."/>
            <person name="Santos A.J."/>
        </authorList>
    </citation>
    <scope>NUCLEOTIDE SEQUENCE</scope>
    <source>
        <tissue evidence="1">Shoot tissue taken approximately 20 cm above the soil surface</tissue>
    </source>
</reference>
<accession>A0A0A9EJX6</accession>